<protein>
    <submittedName>
        <fullName evidence="2">Uncharacterized protein LOC142179275</fullName>
    </submittedName>
</protein>
<dbReference type="RefSeq" id="XP_075105087.1">
    <property type="nucleotide sequence ID" value="XM_075248986.1"/>
</dbReference>
<sequence length="265" mass="29203">MEYEAGCLDDSCNSYLESWVRDLASSFMYVERSWRDLLKGRWEAKNHGLGKDAVMRPPSGEEKTSAPVSKLAKDNKIKKASASEDPELKKRMAHKPRKNIIPLTEESVRHIRDEDEEEKNDGFILVAWVKKTIDAQKEAGSMAVDEAPPRTEGISENDSGKVPELLKIEDASNQSEQTVGISEGTSPEALRTEENAPSDSLGAIVIRDSPTLPTFSERAIREARALGTLKVDGAHEGEDPFRDLFTGIEDAASPGVASDLFFKAQ</sequence>
<proteinExistence type="predicted"/>
<name>A0AC58U6I4_TOBAC</name>
<gene>
    <name evidence="2" type="primary">LOC142179275</name>
</gene>
<accession>A0AC58U6I4</accession>
<keyword evidence="1" id="KW-1185">Reference proteome</keyword>
<dbReference type="Proteomes" id="UP000790787">
    <property type="component" value="Unplaced"/>
</dbReference>
<reference evidence="2" key="1">
    <citation type="submission" date="2025-08" db="UniProtKB">
        <authorList>
            <consortium name="RefSeq"/>
        </authorList>
    </citation>
    <scope>IDENTIFICATION</scope>
    <source>
        <tissue evidence="2">Leaf</tissue>
    </source>
</reference>
<organism evidence="1 2">
    <name type="scientific">Nicotiana tabacum</name>
    <name type="common">Common tobacco</name>
    <dbReference type="NCBI Taxonomy" id="4097"/>
    <lineage>
        <taxon>Eukaryota</taxon>
        <taxon>Viridiplantae</taxon>
        <taxon>Streptophyta</taxon>
        <taxon>Embryophyta</taxon>
        <taxon>Tracheophyta</taxon>
        <taxon>Spermatophyta</taxon>
        <taxon>Magnoliopsida</taxon>
        <taxon>eudicotyledons</taxon>
        <taxon>Gunneridae</taxon>
        <taxon>Pentapetalae</taxon>
        <taxon>asterids</taxon>
        <taxon>lamiids</taxon>
        <taxon>Solanales</taxon>
        <taxon>Solanaceae</taxon>
        <taxon>Nicotianoideae</taxon>
        <taxon>Nicotianeae</taxon>
        <taxon>Nicotiana</taxon>
    </lineage>
</organism>
<evidence type="ECO:0000313" key="2">
    <source>
        <dbReference type="RefSeq" id="XP_075105087.1"/>
    </source>
</evidence>
<evidence type="ECO:0000313" key="1">
    <source>
        <dbReference type="Proteomes" id="UP000790787"/>
    </source>
</evidence>